<organism evidence="2 3">
    <name type="scientific">Chitinophaga japonensis</name>
    <name type="common">Flexibacter japonensis</name>
    <dbReference type="NCBI Taxonomy" id="104662"/>
    <lineage>
        <taxon>Bacteria</taxon>
        <taxon>Pseudomonadati</taxon>
        <taxon>Bacteroidota</taxon>
        <taxon>Chitinophagia</taxon>
        <taxon>Chitinophagales</taxon>
        <taxon>Chitinophagaceae</taxon>
        <taxon>Chitinophaga</taxon>
    </lineage>
</organism>
<sequence length="78" mass="9025">MIRTTLTPQNTDLHLSIPKDYVGKQIEVLLYATDELQQAPPVKNTLAKLRGALKLTNDQYNNLQQHIKDIRNEWNRAI</sequence>
<reference evidence="2 3" key="1">
    <citation type="journal article" date="2013" name="Stand. Genomic Sci.">
        <title>Genomic Encyclopedia of Type Strains, Phase I: The one thousand microbial genomes (KMG-I) project.</title>
        <authorList>
            <person name="Kyrpides N.C."/>
            <person name="Woyke T."/>
            <person name="Eisen J.A."/>
            <person name="Garrity G."/>
            <person name="Lilburn T.G."/>
            <person name="Beck B.J."/>
            <person name="Whitman W.B."/>
            <person name="Hugenholtz P."/>
            <person name="Klenk H.P."/>
        </authorList>
    </citation>
    <scope>NUCLEOTIDE SEQUENCE [LARGE SCALE GENOMIC DNA]</scope>
    <source>
        <strain evidence="2 3">DSM 13484</strain>
    </source>
</reference>
<evidence type="ECO:0000313" key="2">
    <source>
        <dbReference type="EMBL" id="TWI90947.1"/>
    </source>
</evidence>
<evidence type="ECO:0000256" key="1">
    <source>
        <dbReference type="SAM" id="Coils"/>
    </source>
</evidence>
<accession>A0A562TBI8</accession>
<evidence type="ECO:0000313" key="3">
    <source>
        <dbReference type="Proteomes" id="UP000316778"/>
    </source>
</evidence>
<comment type="caution">
    <text evidence="2">The sequence shown here is derived from an EMBL/GenBank/DDBJ whole genome shotgun (WGS) entry which is preliminary data.</text>
</comment>
<keyword evidence="1" id="KW-0175">Coiled coil</keyword>
<gene>
    <name evidence="2" type="ORF">LX66_0308</name>
</gene>
<dbReference type="EMBL" id="VLLG01000002">
    <property type="protein sequence ID" value="TWI90947.1"/>
    <property type="molecule type" value="Genomic_DNA"/>
</dbReference>
<dbReference type="Proteomes" id="UP000316778">
    <property type="component" value="Unassembled WGS sequence"/>
</dbReference>
<keyword evidence="3" id="KW-1185">Reference proteome</keyword>
<protein>
    <submittedName>
        <fullName evidence="2">Uncharacterized protein</fullName>
    </submittedName>
</protein>
<feature type="coiled-coil region" evidence="1">
    <location>
        <begin position="46"/>
        <end position="73"/>
    </location>
</feature>
<dbReference type="AlphaFoldDB" id="A0A562TBI8"/>
<name>A0A562TBI8_CHIJA</name>
<dbReference type="OrthoDB" id="964329at2"/>
<dbReference type="RefSeq" id="WP_145710125.1">
    <property type="nucleotide sequence ID" value="NZ_BAAAFY010000001.1"/>
</dbReference>
<proteinExistence type="predicted"/>